<dbReference type="Gene3D" id="2.130.10.10">
    <property type="entry name" value="YVTN repeat-like/Quinoprotein amine dehydrogenase"/>
    <property type="match status" value="1"/>
</dbReference>
<dbReference type="GO" id="GO:0045499">
    <property type="term" value="F:chemorepellent activity"/>
    <property type="evidence" value="ECO:0007669"/>
    <property type="project" value="TreeGrafter"/>
</dbReference>
<keyword evidence="11" id="KW-1015">Disulfide bond</keyword>
<dbReference type="SUPFAM" id="SSF101912">
    <property type="entry name" value="Sema domain"/>
    <property type="match status" value="1"/>
</dbReference>
<evidence type="ECO:0000256" key="15">
    <source>
        <dbReference type="SAM" id="Phobius"/>
    </source>
</evidence>
<dbReference type="SMART" id="SM00423">
    <property type="entry name" value="PSI"/>
    <property type="match status" value="1"/>
</dbReference>
<feature type="transmembrane region" description="Helical" evidence="15">
    <location>
        <begin position="648"/>
        <end position="668"/>
    </location>
</feature>
<evidence type="ECO:0000313" key="19">
    <source>
        <dbReference type="Proteomes" id="UP000288216"/>
    </source>
</evidence>
<feature type="signal peptide" evidence="16">
    <location>
        <begin position="1"/>
        <end position="26"/>
    </location>
</feature>
<dbReference type="GO" id="GO:0071526">
    <property type="term" value="P:semaphorin-plexin signaling pathway"/>
    <property type="evidence" value="ECO:0007669"/>
    <property type="project" value="TreeGrafter"/>
</dbReference>
<dbReference type="InterPro" id="IPR001627">
    <property type="entry name" value="Semap_dom"/>
</dbReference>
<feature type="chain" id="PRO_5019341353" description="Sema domain-containing protein" evidence="16">
    <location>
        <begin position="27"/>
        <end position="673"/>
    </location>
</feature>
<keyword evidence="4" id="KW-0597">Phosphoprotein</keyword>
<dbReference type="OrthoDB" id="9988752at2759"/>
<evidence type="ECO:0000256" key="7">
    <source>
        <dbReference type="ARBA" id="ARBA00022782"/>
    </source>
</evidence>
<evidence type="ECO:0000256" key="2">
    <source>
        <dbReference type="ARBA" id="ARBA00009492"/>
    </source>
</evidence>
<evidence type="ECO:0000256" key="13">
    <source>
        <dbReference type="ARBA" id="ARBA00023319"/>
    </source>
</evidence>
<keyword evidence="9 15" id="KW-1133">Transmembrane helix</keyword>
<dbReference type="InterPro" id="IPR015943">
    <property type="entry name" value="WD40/YVTN_repeat-like_dom_sf"/>
</dbReference>
<dbReference type="SUPFAM" id="SSF103575">
    <property type="entry name" value="Plexin repeat"/>
    <property type="match status" value="1"/>
</dbReference>
<evidence type="ECO:0000256" key="16">
    <source>
        <dbReference type="SAM" id="SignalP"/>
    </source>
</evidence>
<proteinExistence type="inferred from homology"/>
<keyword evidence="8" id="KW-0524">Neurogenesis</keyword>
<feature type="domain" description="Sema" evidence="17">
    <location>
        <begin position="34"/>
        <end position="508"/>
    </location>
</feature>
<dbReference type="PANTHER" id="PTHR11036:SF72">
    <property type="entry name" value="SEMAPHORIN-4F"/>
    <property type="match status" value="1"/>
</dbReference>
<dbReference type="Pfam" id="PF19428">
    <property type="entry name" value="Sema4F_C"/>
    <property type="match status" value="1"/>
</dbReference>
<dbReference type="PROSITE" id="PS51004">
    <property type="entry name" value="SEMA"/>
    <property type="match status" value="1"/>
</dbReference>
<dbReference type="PANTHER" id="PTHR11036">
    <property type="entry name" value="SEMAPHORIN"/>
    <property type="match status" value="1"/>
</dbReference>
<dbReference type="Pfam" id="PF01403">
    <property type="entry name" value="Sema"/>
    <property type="match status" value="1"/>
</dbReference>
<dbReference type="GO" id="GO:0001755">
    <property type="term" value="P:neural crest cell migration"/>
    <property type="evidence" value="ECO:0007669"/>
    <property type="project" value="TreeGrafter"/>
</dbReference>
<keyword evidence="12" id="KW-0325">Glycoprotein</keyword>
<evidence type="ECO:0000256" key="14">
    <source>
        <dbReference type="PROSITE-ProRule" id="PRU00352"/>
    </source>
</evidence>
<dbReference type="InterPro" id="IPR027231">
    <property type="entry name" value="Semaphorin"/>
</dbReference>
<keyword evidence="7" id="KW-0221">Differentiation</keyword>
<dbReference type="InterPro" id="IPR016201">
    <property type="entry name" value="PSI"/>
</dbReference>
<dbReference type="EMBL" id="BFAA01001620">
    <property type="protein sequence ID" value="GCB68177.1"/>
    <property type="molecule type" value="Genomic_DNA"/>
</dbReference>
<evidence type="ECO:0000256" key="5">
    <source>
        <dbReference type="ARBA" id="ARBA00022692"/>
    </source>
</evidence>
<keyword evidence="13" id="KW-0393">Immunoglobulin domain</keyword>
<protein>
    <recommendedName>
        <fullName evidence="17">Sema domain-containing protein</fullName>
    </recommendedName>
</protein>
<dbReference type="GO" id="GO:0030335">
    <property type="term" value="P:positive regulation of cell migration"/>
    <property type="evidence" value="ECO:0007669"/>
    <property type="project" value="TreeGrafter"/>
</dbReference>
<dbReference type="GO" id="GO:0005886">
    <property type="term" value="C:plasma membrane"/>
    <property type="evidence" value="ECO:0007669"/>
    <property type="project" value="TreeGrafter"/>
</dbReference>
<dbReference type="InterPro" id="IPR002165">
    <property type="entry name" value="Plexin_repeat"/>
</dbReference>
<dbReference type="AlphaFoldDB" id="A0A401P4Y3"/>
<dbReference type="GO" id="GO:0030215">
    <property type="term" value="F:semaphorin receptor binding"/>
    <property type="evidence" value="ECO:0007669"/>
    <property type="project" value="InterPro"/>
</dbReference>
<evidence type="ECO:0000256" key="1">
    <source>
        <dbReference type="ARBA" id="ARBA00004479"/>
    </source>
</evidence>
<keyword evidence="6 16" id="KW-0732">Signal</keyword>
<dbReference type="Pfam" id="PF01437">
    <property type="entry name" value="PSI"/>
    <property type="match status" value="1"/>
</dbReference>
<dbReference type="Proteomes" id="UP000288216">
    <property type="component" value="Unassembled WGS sequence"/>
</dbReference>
<reference evidence="18 19" key="1">
    <citation type="journal article" date="2018" name="Nat. Ecol. Evol.">
        <title>Shark genomes provide insights into elasmobranch evolution and the origin of vertebrates.</title>
        <authorList>
            <person name="Hara Y"/>
            <person name="Yamaguchi K"/>
            <person name="Onimaru K"/>
            <person name="Kadota M"/>
            <person name="Koyanagi M"/>
            <person name="Keeley SD"/>
            <person name="Tatsumi K"/>
            <person name="Tanaka K"/>
            <person name="Motone F"/>
            <person name="Kageyama Y"/>
            <person name="Nozu R"/>
            <person name="Adachi N"/>
            <person name="Nishimura O"/>
            <person name="Nakagawa R"/>
            <person name="Tanegashima C"/>
            <person name="Kiyatake I"/>
            <person name="Matsumoto R"/>
            <person name="Murakumo K"/>
            <person name="Nishida K"/>
            <person name="Terakita A"/>
            <person name="Kuratani S"/>
            <person name="Sato K"/>
            <person name="Hyodo S Kuraku.S."/>
        </authorList>
    </citation>
    <scope>NUCLEOTIDE SEQUENCE [LARGE SCALE GENOMIC DNA]</scope>
</reference>
<evidence type="ECO:0000256" key="10">
    <source>
        <dbReference type="ARBA" id="ARBA00023136"/>
    </source>
</evidence>
<organism evidence="18 19">
    <name type="scientific">Scyliorhinus torazame</name>
    <name type="common">Cloudy catshark</name>
    <name type="synonym">Catulus torazame</name>
    <dbReference type="NCBI Taxonomy" id="75743"/>
    <lineage>
        <taxon>Eukaryota</taxon>
        <taxon>Metazoa</taxon>
        <taxon>Chordata</taxon>
        <taxon>Craniata</taxon>
        <taxon>Vertebrata</taxon>
        <taxon>Chondrichthyes</taxon>
        <taxon>Elasmobranchii</taxon>
        <taxon>Galeomorphii</taxon>
        <taxon>Galeoidea</taxon>
        <taxon>Carcharhiniformes</taxon>
        <taxon>Scyliorhinidae</taxon>
        <taxon>Scyliorhinus</taxon>
    </lineage>
</organism>
<dbReference type="STRING" id="75743.A0A401P4Y3"/>
<dbReference type="GO" id="GO:0007411">
    <property type="term" value="P:axon guidance"/>
    <property type="evidence" value="ECO:0007669"/>
    <property type="project" value="TreeGrafter"/>
</dbReference>
<keyword evidence="3" id="KW-0217">Developmental protein</keyword>
<evidence type="ECO:0000256" key="11">
    <source>
        <dbReference type="ARBA" id="ARBA00023157"/>
    </source>
</evidence>
<keyword evidence="5 15" id="KW-0812">Transmembrane</keyword>
<evidence type="ECO:0000256" key="4">
    <source>
        <dbReference type="ARBA" id="ARBA00022553"/>
    </source>
</evidence>
<evidence type="ECO:0000256" key="12">
    <source>
        <dbReference type="ARBA" id="ARBA00023180"/>
    </source>
</evidence>
<evidence type="ECO:0000256" key="3">
    <source>
        <dbReference type="ARBA" id="ARBA00022473"/>
    </source>
</evidence>
<gene>
    <name evidence="18" type="ORF">scyTo_0005263</name>
</gene>
<keyword evidence="10 15" id="KW-0472">Membrane</keyword>
<dbReference type="FunFam" id="2.130.10.10:FF:000033">
    <property type="entry name" value="Semaphorin 4B"/>
    <property type="match status" value="1"/>
</dbReference>
<sequence>MIAEEIRRLALLLLVPAFLLRTQSFALTTGSMPRTTSEFADLHAPIIHRFSKEHVSDYRTFLLGSRENTLYVGARGTIFALNLTLVTQEVTAVIKWEVSEEQRKECTAKGKSREECDNFIRVLQYLNDTHIFMCGTFAFNPKCAYIKASEFELVKDDNGEVILESGKARCPYDPAFRYTTVVADGLLYAATAIDLQGTQFLISRAMGPFNQRTTTETLDSWLKEPTFVSSALVKESLRSEVGDDDKLYFFFSEFSKKFNYYTRPRVARVARICKGDIGGLKLLQRRWSSFLKASLVCSDPSSKLYFDVIQDVFMLQQDPDDWTSTMFYAVFTSQWSESMSAVCAYSIRSIREALDGPYEEYNSDCSSWIQYKGQVPSPRPGACIANWHKNNSIDNSLLLPDAVLSFSRSHPLVHQVVHPINDQPGLVTRNAQYSQIVALQVNSLDGTYDVLFLGTSDGRLHKAVLVGSSSHIIEEKKLFKDSQPIQNLQHHQGFLYVGSPTEVTQVVTADCEQYKTCYDCIFARDPHCSWSKLTSRCKLNGKHSSNSDLLQDVKKGNAAALCPPKTEAAEEIILIVDDDSDTLLNCKPSSSVAHCEWITPNKNITFDYHSTGLLVTGNAIGTYDCCCYENGISQIVASYSLRSRRSRILLILLILPIVFVAIILYLVMSSRKT</sequence>
<comment type="caution">
    <text evidence="14">Lacks conserved residue(s) required for the propagation of feature annotation.</text>
</comment>
<evidence type="ECO:0000259" key="17">
    <source>
        <dbReference type="PROSITE" id="PS51004"/>
    </source>
</evidence>
<evidence type="ECO:0000256" key="9">
    <source>
        <dbReference type="ARBA" id="ARBA00022989"/>
    </source>
</evidence>
<dbReference type="InterPro" id="IPR036352">
    <property type="entry name" value="Semap_dom_sf"/>
</dbReference>
<dbReference type="OMA" id="FAFNPKC"/>
<dbReference type="InterPro" id="IPR045791">
    <property type="entry name" value="Sema4F_C"/>
</dbReference>
<evidence type="ECO:0000256" key="6">
    <source>
        <dbReference type="ARBA" id="ARBA00022729"/>
    </source>
</evidence>
<comment type="caution">
    <text evidence="18">The sequence shown here is derived from an EMBL/GenBank/DDBJ whole genome shotgun (WGS) entry which is preliminary data.</text>
</comment>
<name>A0A401P4Y3_SCYTO</name>
<comment type="subcellular location">
    <subcellularLocation>
        <location evidence="1">Membrane</location>
        <topology evidence="1">Single-pass type I membrane protein</topology>
    </subcellularLocation>
</comment>
<keyword evidence="19" id="KW-1185">Reference proteome</keyword>
<comment type="similarity">
    <text evidence="2">Belongs to the semaphorin family.</text>
</comment>
<dbReference type="SMART" id="SM00630">
    <property type="entry name" value="Sema"/>
    <property type="match status" value="1"/>
</dbReference>
<evidence type="ECO:0000313" key="18">
    <source>
        <dbReference type="EMBL" id="GCB68177.1"/>
    </source>
</evidence>
<accession>A0A401P4Y3</accession>
<dbReference type="Gene3D" id="3.30.1680.10">
    <property type="entry name" value="ligand-binding face of the semaphorins, domain 2"/>
    <property type="match status" value="1"/>
</dbReference>
<evidence type="ECO:0000256" key="8">
    <source>
        <dbReference type="ARBA" id="ARBA00022902"/>
    </source>
</evidence>